<reference evidence="2 3" key="1">
    <citation type="journal article" date="2017" name="Genome Biol. Evol.">
        <title>Phytophthora megakarya and P. palmivora, closely related causal agents of cacao black pod rot, underwent increases in genome sizes and gene numbers by different mechanisms.</title>
        <authorList>
            <person name="Ali S.S."/>
            <person name="Shao J."/>
            <person name="Lary D.J."/>
            <person name="Kronmiller B."/>
            <person name="Shen D."/>
            <person name="Strem M.D."/>
            <person name="Amoako-Attah I."/>
            <person name="Akrofi A.Y."/>
            <person name="Begoude B.A."/>
            <person name="Ten Hoopen G.M."/>
            <person name="Coulibaly K."/>
            <person name="Kebe B.I."/>
            <person name="Melnick R.L."/>
            <person name="Guiltinan M.J."/>
            <person name="Tyler B.M."/>
            <person name="Meinhardt L.W."/>
            <person name="Bailey B.A."/>
        </authorList>
    </citation>
    <scope>NUCLEOTIDE SEQUENCE [LARGE SCALE GENOMIC DNA]</scope>
    <source>
        <strain evidence="3">sbr112.9</strain>
    </source>
</reference>
<feature type="compositionally biased region" description="Polar residues" evidence="1">
    <location>
        <begin position="1"/>
        <end position="12"/>
    </location>
</feature>
<dbReference type="InterPro" id="IPR019309">
    <property type="entry name" value="WASHC3"/>
</dbReference>
<gene>
    <name evidence="2" type="ORF">PHPALM_7734</name>
</gene>
<sequence length="144" mass="15091">MSTSSALVTSSGAPPPPEEDAELPVDLSQLPAIPAAKSLLLINNFVASRFLAEQRWAIIDQGAVKRVSDNVTRVEILLAILEAKLNSIPDLSVSDAEVAAAANDEGNVNLNANQMDLGISDQDLPSMDTEANGTPLPAPHRPTA</sequence>
<accession>A0A2P4YBK4</accession>
<evidence type="ECO:0000313" key="2">
    <source>
        <dbReference type="EMBL" id="POM75197.1"/>
    </source>
</evidence>
<dbReference type="Proteomes" id="UP000237271">
    <property type="component" value="Unassembled WGS sequence"/>
</dbReference>
<protein>
    <submittedName>
        <fullName evidence="2">Uncharacterized protein</fullName>
    </submittedName>
</protein>
<name>A0A2P4YBK4_9STRA</name>
<keyword evidence="3" id="KW-1185">Reference proteome</keyword>
<proteinExistence type="predicted"/>
<evidence type="ECO:0000256" key="1">
    <source>
        <dbReference type="SAM" id="MobiDB-lite"/>
    </source>
</evidence>
<evidence type="ECO:0000313" key="3">
    <source>
        <dbReference type="Proteomes" id="UP000237271"/>
    </source>
</evidence>
<organism evidence="2 3">
    <name type="scientific">Phytophthora palmivora</name>
    <dbReference type="NCBI Taxonomy" id="4796"/>
    <lineage>
        <taxon>Eukaryota</taxon>
        <taxon>Sar</taxon>
        <taxon>Stramenopiles</taxon>
        <taxon>Oomycota</taxon>
        <taxon>Peronosporomycetes</taxon>
        <taxon>Peronosporales</taxon>
        <taxon>Peronosporaceae</taxon>
        <taxon>Phytophthora</taxon>
    </lineage>
</organism>
<dbReference type="GO" id="GO:0071203">
    <property type="term" value="C:WASH complex"/>
    <property type="evidence" value="ECO:0007669"/>
    <property type="project" value="InterPro"/>
</dbReference>
<dbReference type="EMBL" id="NCKW01003986">
    <property type="protein sequence ID" value="POM75197.1"/>
    <property type="molecule type" value="Genomic_DNA"/>
</dbReference>
<dbReference type="AlphaFoldDB" id="A0A2P4YBK4"/>
<comment type="caution">
    <text evidence="2">The sequence shown here is derived from an EMBL/GenBank/DDBJ whole genome shotgun (WGS) entry which is preliminary data.</text>
</comment>
<dbReference type="OrthoDB" id="268027at2759"/>
<dbReference type="Pfam" id="PF10152">
    <property type="entry name" value="CCDC53"/>
    <property type="match status" value="1"/>
</dbReference>
<feature type="region of interest" description="Disordered" evidence="1">
    <location>
        <begin position="118"/>
        <end position="144"/>
    </location>
</feature>
<feature type="region of interest" description="Disordered" evidence="1">
    <location>
        <begin position="1"/>
        <end position="22"/>
    </location>
</feature>